<evidence type="ECO:0000256" key="2">
    <source>
        <dbReference type="ARBA" id="ARBA00022448"/>
    </source>
</evidence>
<dbReference type="PANTHER" id="PTHR30081:SF1">
    <property type="entry name" value="PROTEIN TRANSLOCASE SUBUNIT SECD"/>
    <property type="match status" value="1"/>
</dbReference>
<dbReference type="Pfam" id="PF07549">
    <property type="entry name" value="Sec_GG"/>
    <property type="match status" value="1"/>
</dbReference>
<dbReference type="AlphaFoldDB" id="A0A1G1VTQ1"/>
<comment type="subunit">
    <text evidence="9">Forms a complex with SecF. Part of the essential Sec protein translocation apparatus which comprises SecA, SecYEG and auxiliary proteins SecDF. Other proteins may also be involved.</text>
</comment>
<evidence type="ECO:0000259" key="10">
    <source>
        <dbReference type="Pfam" id="PF02355"/>
    </source>
</evidence>
<keyword evidence="2 9" id="KW-0813">Transport</keyword>
<evidence type="ECO:0000256" key="9">
    <source>
        <dbReference type="HAMAP-Rule" id="MF_01463"/>
    </source>
</evidence>
<dbReference type="Pfam" id="PF21760">
    <property type="entry name" value="SecD_1st"/>
    <property type="match status" value="1"/>
</dbReference>
<dbReference type="Gene3D" id="1.20.1640.10">
    <property type="entry name" value="Multidrug efflux transporter AcrB transmembrane domain"/>
    <property type="match status" value="1"/>
</dbReference>
<feature type="transmembrane region" description="Helical" evidence="9">
    <location>
        <begin position="427"/>
        <end position="450"/>
    </location>
</feature>
<reference evidence="13 14" key="1">
    <citation type="journal article" date="2016" name="Nat. Commun.">
        <title>Thousands of microbial genomes shed light on interconnected biogeochemical processes in an aquifer system.</title>
        <authorList>
            <person name="Anantharaman K."/>
            <person name="Brown C.T."/>
            <person name="Hug L.A."/>
            <person name="Sharon I."/>
            <person name="Castelle C.J."/>
            <person name="Probst A.J."/>
            <person name="Thomas B.C."/>
            <person name="Singh A."/>
            <person name="Wilkins M.J."/>
            <person name="Karaoz U."/>
            <person name="Brodie E.L."/>
            <person name="Williams K.H."/>
            <person name="Hubbard S.S."/>
            <person name="Banfield J.F."/>
        </authorList>
    </citation>
    <scope>NUCLEOTIDE SEQUENCE [LARGE SCALE GENOMIC DNA]</scope>
</reference>
<comment type="function">
    <text evidence="9">Part of the Sec protein translocase complex. Interacts with the SecYEG preprotein conducting channel. SecDF uses the proton motive force (PMF) to complete protein translocation after the ATP-dependent function of SecA.</text>
</comment>
<dbReference type="GO" id="GO:0015450">
    <property type="term" value="F:protein-transporting ATPase activity"/>
    <property type="evidence" value="ECO:0007669"/>
    <property type="project" value="InterPro"/>
</dbReference>
<evidence type="ECO:0000313" key="13">
    <source>
        <dbReference type="EMBL" id="OGY18778.1"/>
    </source>
</evidence>
<evidence type="ECO:0000256" key="1">
    <source>
        <dbReference type="ARBA" id="ARBA00004651"/>
    </source>
</evidence>
<dbReference type="Pfam" id="PF02355">
    <property type="entry name" value="SecD_SecF_C"/>
    <property type="match status" value="1"/>
</dbReference>
<organism evidence="13 14">
    <name type="scientific">Candidatus Chisholmbacteria bacterium RIFCSPHIGHO2_01_FULL_52_32</name>
    <dbReference type="NCBI Taxonomy" id="1797591"/>
    <lineage>
        <taxon>Bacteria</taxon>
        <taxon>Candidatus Chisholmiibacteriota</taxon>
    </lineage>
</organism>
<feature type="domain" description="Protein translocase subunit SecDF P1" evidence="11">
    <location>
        <begin position="95"/>
        <end position="152"/>
    </location>
</feature>
<dbReference type="GO" id="GO:0006605">
    <property type="term" value="P:protein targeting"/>
    <property type="evidence" value="ECO:0007669"/>
    <property type="project" value="UniProtKB-UniRule"/>
</dbReference>
<evidence type="ECO:0000259" key="12">
    <source>
        <dbReference type="Pfam" id="PF22599"/>
    </source>
</evidence>
<dbReference type="HAMAP" id="MF_01463_B">
    <property type="entry name" value="SecD_B"/>
    <property type="match status" value="1"/>
</dbReference>
<accession>A0A1G1VTQ1</accession>
<feature type="domain" description="Protein export membrane protein SecD/SecF C-terminal" evidence="10">
    <location>
        <begin position="276"/>
        <end position="455"/>
    </location>
</feature>
<dbReference type="Gene3D" id="3.30.70.3400">
    <property type="match status" value="1"/>
</dbReference>
<protein>
    <recommendedName>
        <fullName evidence="9">Protein translocase subunit SecD</fullName>
    </recommendedName>
</protein>
<comment type="caution">
    <text evidence="9">Lacks conserved residue(s) required for the propagation of feature annotation.</text>
</comment>
<dbReference type="GO" id="GO:0043952">
    <property type="term" value="P:protein transport by the Sec complex"/>
    <property type="evidence" value="ECO:0007669"/>
    <property type="project" value="UniProtKB-UniRule"/>
</dbReference>
<dbReference type="NCBIfam" id="TIGR00916">
    <property type="entry name" value="2A0604s01"/>
    <property type="match status" value="1"/>
</dbReference>
<dbReference type="Gene3D" id="3.30.1360.200">
    <property type="match status" value="1"/>
</dbReference>
<dbReference type="GO" id="GO:0065002">
    <property type="term" value="P:intracellular protein transmembrane transport"/>
    <property type="evidence" value="ECO:0007669"/>
    <property type="project" value="UniProtKB-UniRule"/>
</dbReference>
<sequence>MYKKPRKLFLSLIGLALVALIIDLPGELPIRGGIGPLRIDTVIRRPLLNLGVGQLRFRRDLTIHQGLDLKGGTHLVFEADMSGIEEKDREDALRSSEEIISRRVDLYGIAEPLIQTANNKDQYRIIVELAGVANTKQAIDLIGKTAQLDFREEPGENNQPSATESLEAETSIIKYQPTNLTGKDLARAQVQFDQSQTGKPVVALSFTAEGKDKFSQITSRNVGKRLAIFLDESPLTAPTVQEEITSGNAVITGDFTLEEAKNLAIQLNAGALPVPIKVIEQRSVGATLGQDSVVKSLEAGAIGLTIVIFFMAATYGWLGVIADAALLVYGIITLAIYKLVPITVTLPGLTGFILSVGMAVDANILIFERMKEEERSGKKWRAAMELGFGRAWDSIKDANTATLLTCFVLLNPFEWTFLPTSGMARGFALTLGIGVLISLFTGIVVTRTFLRVLYERDETKQGGEPRGIQWSAKIGRILAKIRGGR</sequence>
<evidence type="ECO:0000256" key="7">
    <source>
        <dbReference type="ARBA" id="ARBA00023010"/>
    </source>
</evidence>
<evidence type="ECO:0000256" key="8">
    <source>
        <dbReference type="ARBA" id="ARBA00023136"/>
    </source>
</evidence>
<evidence type="ECO:0000256" key="3">
    <source>
        <dbReference type="ARBA" id="ARBA00022475"/>
    </source>
</evidence>
<feature type="transmembrane region" description="Helical" evidence="9">
    <location>
        <begin position="324"/>
        <end position="340"/>
    </location>
</feature>
<name>A0A1G1VTQ1_9BACT</name>
<dbReference type="NCBIfam" id="TIGR01129">
    <property type="entry name" value="secD"/>
    <property type="match status" value="1"/>
</dbReference>
<dbReference type="EMBL" id="MHCJ01000003">
    <property type="protein sequence ID" value="OGY18778.1"/>
    <property type="molecule type" value="Genomic_DNA"/>
</dbReference>
<dbReference type="PRINTS" id="PR00702">
    <property type="entry name" value="ACRIFLAVINRP"/>
</dbReference>
<dbReference type="Pfam" id="PF22599">
    <property type="entry name" value="SecDF_P1_head"/>
    <property type="match status" value="1"/>
</dbReference>
<keyword evidence="6 9" id="KW-1133">Transmembrane helix</keyword>
<dbReference type="PANTHER" id="PTHR30081">
    <property type="entry name" value="PROTEIN-EXPORT MEMBRANE PROTEIN SEC"/>
    <property type="match status" value="1"/>
</dbReference>
<evidence type="ECO:0000256" key="6">
    <source>
        <dbReference type="ARBA" id="ARBA00022989"/>
    </source>
</evidence>
<keyword evidence="8 9" id="KW-0472">Membrane</keyword>
<dbReference type="InterPro" id="IPR054384">
    <property type="entry name" value="SecDF_P1_head"/>
</dbReference>
<evidence type="ECO:0000259" key="11">
    <source>
        <dbReference type="Pfam" id="PF21760"/>
    </source>
</evidence>
<keyword evidence="5 9" id="KW-0653">Protein transport</keyword>
<proteinExistence type="inferred from homology"/>
<evidence type="ECO:0000256" key="5">
    <source>
        <dbReference type="ARBA" id="ARBA00022927"/>
    </source>
</evidence>
<gene>
    <name evidence="9" type="primary">secD</name>
    <name evidence="13" type="ORF">A2786_04765</name>
</gene>
<feature type="domain" description="SecDF P1 head subdomain" evidence="12">
    <location>
        <begin position="173"/>
        <end position="274"/>
    </location>
</feature>
<dbReference type="InterPro" id="IPR048631">
    <property type="entry name" value="SecD_1st"/>
</dbReference>
<keyword evidence="7 9" id="KW-0811">Translocation</keyword>
<dbReference type="SUPFAM" id="SSF82866">
    <property type="entry name" value="Multidrug efflux transporter AcrB transmembrane domain"/>
    <property type="match status" value="1"/>
</dbReference>
<dbReference type="Proteomes" id="UP000179233">
    <property type="component" value="Unassembled WGS sequence"/>
</dbReference>
<keyword evidence="3 9" id="KW-1003">Cell membrane</keyword>
<comment type="similarity">
    <text evidence="9">Belongs to the SecD/SecF family. SecD subfamily.</text>
</comment>
<dbReference type="InterPro" id="IPR055344">
    <property type="entry name" value="SecD_SecF_C_bact"/>
</dbReference>
<evidence type="ECO:0000256" key="4">
    <source>
        <dbReference type="ARBA" id="ARBA00022692"/>
    </source>
</evidence>
<feature type="transmembrane region" description="Helical" evidence="9">
    <location>
        <begin position="299"/>
        <end position="317"/>
    </location>
</feature>
<dbReference type="InterPro" id="IPR022813">
    <property type="entry name" value="SecD/SecF_arch_bac"/>
</dbReference>
<comment type="subcellular location">
    <subcellularLocation>
        <location evidence="1 9">Cell membrane</location>
        <topology evidence="1 9">Multi-pass membrane protein</topology>
    </subcellularLocation>
</comment>
<dbReference type="InterPro" id="IPR005791">
    <property type="entry name" value="SecD"/>
</dbReference>
<dbReference type="GO" id="GO:0005886">
    <property type="term" value="C:plasma membrane"/>
    <property type="evidence" value="ECO:0007669"/>
    <property type="project" value="UniProtKB-SubCell"/>
</dbReference>
<evidence type="ECO:0000313" key="14">
    <source>
        <dbReference type="Proteomes" id="UP000179233"/>
    </source>
</evidence>
<keyword evidence="4 9" id="KW-0812">Transmembrane</keyword>
<dbReference type="InterPro" id="IPR022646">
    <property type="entry name" value="SecD/SecF_CS"/>
</dbReference>
<comment type="caution">
    <text evidence="13">The sequence shown here is derived from an EMBL/GenBank/DDBJ whole genome shotgun (WGS) entry which is preliminary data.</text>
</comment>
<dbReference type="InterPro" id="IPR001036">
    <property type="entry name" value="Acrflvin-R"/>
</dbReference>
<dbReference type="InterPro" id="IPR048634">
    <property type="entry name" value="SecD_SecF_C"/>
</dbReference>